<organism evidence="1 2">
    <name type="scientific">Collinsella aerofaciens (strain ATCC 25986 / DSM 3979 / JCM 10188 / KCTC 3647 / NCTC 11838 / VPI 1003)</name>
    <dbReference type="NCBI Taxonomy" id="411903"/>
    <lineage>
        <taxon>Bacteria</taxon>
        <taxon>Bacillati</taxon>
        <taxon>Actinomycetota</taxon>
        <taxon>Coriobacteriia</taxon>
        <taxon>Coriobacteriales</taxon>
        <taxon>Coriobacteriaceae</taxon>
        <taxon>Collinsella</taxon>
    </lineage>
</organism>
<dbReference type="Proteomes" id="UP000002979">
    <property type="component" value="Unassembled WGS sequence"/>
</dbReference>
<proteinExistence type="predicted"/>
<gene>
    <name evidence="1" type="ORF">COLAER_00783</name>
</gene>
<dbReference type="GeneID" id="92850980"/>
<evidence type="ECO:0000313" key="2">
    <source>
        <dbReference type="Proteomes" id="UP000002979"/>
    </source>
</evidence>
<reference evidence="1 2" key="1">
    <citation type="submission" date="2007-01" db="EMBL/GenBank/DDBJ databases">
        <title>Draft genome sequence of Collinsella aerofaciens (ATCC 25986).</title>
        <authorList>
            <person name="Sudarsanam P."/>
            <person name="Ley R."/>
            <person name="Guruge J."/>
            <person name="Turnbaugh P.J."/>
            <person name="Mahowald M."/>
            <person name="Liep D."/>
            <person name="Gordon J."/>
        </authorList>
    </citation>
    <scope>NUCLEOTIDE SEQUENCE [LARGE SCALE GENOMIC DNA]</scope>
    <source>
        <strain evidence="2">ATCC 25986 / DSM 3979 / JCM 10188 / KCTC 3647 / NCTC 11838 / VPI 1003</strain>
    </source>
</reference>
<accession>A4E8P2</accession>
<dbReference type="EMBL" id="AAVN02000002">
    <property type="protein sequence ID" value="EBA40258.1"/>
    <property type="molecule type" value="Genomic_DNA"/>
</dbReference>
<comment type="caution">
    <text evidence="1">The sequence shown here is derived from an EMBL/GenBank/DDBJ whole genome shotgun (WGS) entry which is preliminary data.</text>
</comment>
<sequence length="42" mass="4636">MVQEQAKARLMARIAVAERERAAGTARDAFEALDDLEAKYGL</sequence>
<protein>
    <submittedName>
        <fullName evidence="1">Uncharacterized protein</fullName>
    </submittedName>
</protein>
<dbReference type="AlphaFoldDB" id="A4E8P2"/>
<evidence type="ECO:0000313" key="1">
    <source>
        <dbReference type="EMBL" id="EBA40258.1"/>
    </source>
</evidence>
<name>A4E8P2_COLAA</name>
<dbReference type="RefSeq" id="WP_006234727.1">
    <property type="nucleotide sequence ID" value="NZ_AAVN02000002.1"/>
</dbReference>
<reference evidence="1 2" key="2">
    <citation type="submission" date="2007-04" db="EMBL/GenBank/DDBJ databases">
        <authorList>
            <person name="Fulton L."/>
            <person name="Clifton S."/>
            <person name="Fulton B."/>
            <person name="Xu J."/>
            <person name="Minx P."/>
            <person name="Mardis E.R."/>
            <person name="Wilson R.K."/>
        </authorList>
    </citation>
    <scope>NUCLEOTIDE SEQUENCE [LARGE SCALE GENOMIC DNA]</scope>
    <source>
        <strain evidence="2">ATCC 25986 / DSM 3979 / JCM 10188 / KCTC 3647 / NCTC 11838 / VPI 1003</strain>
    </source>
</reference>